<reference evidence="3" key="1">
    <citation type="submission" date="2019-06" db="EMBL/GenBank/DDBJ databases">
        <title>Alistipes onderdonkii subsp. vulgaris subsp. nov., Alistipes dispar sp. nov. and Alistipes communis sp. nov., isolated from human faeces, and creation of Alistipes onderdonkii subsp. onderdonkii subsp. nov.</title>
        <authorList>
            <person name="Sakamoto M."/>
            <person name="Ikeyama N."/>
            <person name="Ogata Y."/>
            <person name="Suda W."/>
            <person name="Iino T."/>
            <person name="Hattori M."/>
            <person name="Ohkuma M."/>
        </authorList>
    </citation>
    <scope>NUCLEOTIDE SEQUENCE [LARGE SCALE GENOMIC DNA]</scope>
    <source>
        <strain evidence="3">5CPEGH6</strain>
    </source>
</reference>
<dbReference type="RefSeq" id="WP_141427972.1">
    <property type="nucleotide sequence ID" value="NZ_AP019736.1"/>
</dbReference>
<evidence type="ECO:0000313" key="2">
    <source>
        <dbReference type="EMBL" id="BBL06128.1"/>
    </source>
</evidence>
<proteinExistence type="predicted"/>
<dbReference type="GeneID" id="98672738"/>
<sequence>MGKTITTYLIDGNPQGTQSVFISNKICKMLVIPRAALSIINEREELHSPAFYILLGEDDGITSKAYLGETENFRERIKNHEYNKAFWQKTLVFISKDGAMTKADVQYLEYLAVKTANKAKRFDLCDNKQIPKEPNLPEHQKDSMNEFFDDIRLLTSFIGCPIFDVIDPRDRHIFFSKSKGANIRGFYDENGFTVLKGSTLAKGSAPLFKMKEKRDDFIKKYTAPQDGNIVLETDYTFNSPSMAASICLGRHTNGWNEWKDKSGQTLDEVYRKKLE</sequence>
<accession>A0A4Y1X1D3</accession>
<dbReference type="Pfam" id="PF14267">
    <property type="entry name" value="DUF4357"/>
    <property type="match status" value="1"/>
</dbReference>
<gene>
    <name evidence="2" type="ORF">A5CPEGH6_07660</name>
</gene>
<protein>
    <submittedName>
        <fullName evidence="2">Methionine sulfoxide reductase</fullName>
    </submittedName>
</protein>
<keyword evidence="3" id="KW-1185">Reference proteome</keyword>
<dbReference type="OrthoDB" id="2656488at2"/>
<feature type="domain" description="DUF4357" evidence="1">
    <location>
        <begin position="217"/>
        <end position="266"/>
    </location>
</feature>
<name>A0A4Y1X1D3_9BACT</name>
<organism evidence="2 3">
    <name type="scientific">Alistipes dispar</name>
    <dbReference type="NCBI Taxonomy" id="2585119"/>
    <lineage>
        <taxon>Bacteria</taxon>
        <taxon>Pseudomonadati</taxon>
        <taxon>Bacteroidota</taxon>
        <taxon>Bacteroidia</taxon>
        <taxon>Bacteroidales</taxon>
        <taxon>Rikenellaceae</taxon>
        <taxon>Alistipes</taxon>
    </lineage>
</organism>
<dbReference type="EMBL" id="AP019736">
    <property type="protein sequence ID" value="BBL06128.1"/>
    <property type="molecule type" value="Genomic_DNA"/>
</dbReference>
<dbReference type="KEGG" id="ada:A5CPEGH6_07660"/>
<evidence type="ECO:0000259" key="1">
    <source>
        <dbReference type="Pfam" id="PF14267"/>
    </source>
</evidence>
<dbReference type="CDD" id="cd10447">
    <property type="entry name" value="GIY-YIG_unchar_2"/>
    <property type="match status" value="1"/>
</dbReference>
<dbReference type="InterPro" id="IPR025579">
    <property type="entry name" value="DUF4357"/>
</dbReference>
<dbReference type="AlphaFoldDB" id="A0A4Y1X1D3"/>
<dbReference type="Proteomes" id="UP000319374">
    <property type="component" value="Chromosome"/>
</dbReference>
<evidence type="ECO:0000313" key="3">
    <source>
        <dbReference type="Proteomes" id="UP000319374"/>
    </source>
</evidence>